<accession>A0AAV2ZBE8</accession>
<reference evidence="2" key="2">
    <citation type="journal article" date="2023" name="Microbiol Resour">
        <title>Decontamination and Annotation of the Draft Genome Sequence of the Oomycete Lagenidium giganteum ARSEF 373.</title>
        <authorList>
            <person name="Morgan W.R."/>
            <person name="Tartar A."/>
        </authorList>
    </citation>
    <scope>NUCLEOTIDE SEQUENCE</scope>
    <source>
        <strain evidence="2">ARSEF 373</strain>
    </source>
</reference>
<protein>
    <submittedName>
        <fullName evidence="2">Uncharacterized protein</fullName>
    </submittedName>
</protein>
<sequence>MSSCVMPIAPVSPRRLHKRPRSDSRDSLSISRILKVCKRPMESSPASEVAAASEAEQRASLWPQVQGCPTVRYALTFLQNSRQHAVQLLMKNHFQRAVGVLEKIEKATEMVSRQRRQTVLEQVNQACAFVDTPASGIKPRRVCFSDVVAIHVADDFDRSSTEISPLVREEILILRASRTIPHQNLSEFWQ</sequence>
<reference evidence="2" key="1">
    <citation type="submission" date="2022-11" db="EMBL/GenBank/DDBJ databases">
        <authorList>
            <person name="Morgan W.R."/>
            <person name="Tartar A."/>
        </authorList>
    </citation>
    <scope>NUCLEOTIDE SEQUENCE</scope>
    <source>
        <strain evidence="2">ARSEF 373</strain>
    </source>
</reference>
<gene>
    <name evidence="2" type="ORF">N0F65_009419</name>
</gene>
<dbReference type="Proteomes" id="UP001146120">
    <property type="component" value="Unassembled WGS sequence"/>
</dbReference>
<feature type="region of interest" description="Disordered" evidence="1">
    <location>
        <begin position="1"/>
        <end position="27"/>
    </location>
</feature>
<name>A0AAV2ZBE8_9STRA</name>
<evidence type="ECO:0000313" key="2">
    <source>
        <dbReference type="EMBL" id="DBA04072.1"/>
    </source>
</evidence>
<keyword evidence="3" id="KW-1185">Reference proteome</keyword>
<dbReference type="EMBL" id="DAKRPA010000012">
    <property type="protein sequence ID" value="DBA04072.1"/>
    <property type="molecule type" value="Genomic_DNA"/>
</dbReference>
<evidence type="ECO:0000256" key="1">
    <source>
        <dbReference type="SAM" id="MobiDB-lite"/>
    </source>
</evidence>
<evidence type="ECO:0000313" key="3">
    <source>
        <dbReference type="Proteomes" id="UP001146120"/>
    </source>
</evidence>
<organism evidence="2 3">
    <name type="scientific">Lagenidium giganteum</name>
    <dbReference type="NCBI Taxonomy" id="4803"/>
    <lineage>
        <taxon>Eukaryota</taxon>
        <taxon>Sar</taxon>
        <taxon>Stramenopiles</taxon>
        <taxon>Oomycota</taxon>
        <taxon>Peronosporomycetes</taxon>
        <taxon>Pythiales</taxon>
        <taxon>Pythiaceae</taxon>
    </lineage>
</organism>
<proteinExistence type="predicted"/>
<dbReference type="AlphaFoldDB" id="A0AAV2ZBE8"/>
<comment type="caution">
    <text evidence="2">The sequence shown here is derived from an EMBL/GenBank/DDBJ whole genome shotgun (WGS) entry which is preliminary data.</text>
</comment>